<protein>
    <submittedName>
        <fullName evidence="1">Coat protein</fullName>
    </submittedName>
</protein>
<reference evidence="1" key="1">
    <citation type="submission" date="2020-09" db="EMBL/GenBank/DDBJ databases">
        <title>Leviviricetes taxonomy.</title>
        <authorList>
            <person name="Stockdale S.R."/>
            <person name="Callanan J."/>
            <person name="Adriaenssens E.M."/>
            <person name="Kuhn J.H."/>
            <person name="Rumnieks J."/>
            <person name="Shkoporov A."/>
            <person name="Draper L.A."/>
            <person name="Ross P."/>
            <person name="Hill C."/>
        </authorList>
    </citation>
    <scope>NUCLEOTIDE SEQUENCE</scope>
</reference>
<dbReference type="KEGG" id="vg:80399787"/>
<organism evidence="1 2">
    <name type="scientific">ssRNA phage SRR5466727_8</name>
    <dbReference type="NCBI Taxonomy" id="2786437"/>
    <lineage>
        <taxon>Viruses</taxon>
        <taxon>Riboviria</taxon>
        <taxon>Orthornavirae</taxon>
        <taxon>Lenarviricota</taxon>
        <taxon>Leviviricetes</taxon>
        <taxon>Timlovirales</taxon>
        <taxon>Steitzviridae</taxon>
        <taxon>Berdovirus</taxon>
        <taxon>Berdovirus luticola</taxon>
    </lineage>
</organism>
<keyword evidence="2" id="KW-1185">Reference proteome</keyword>
<dbReference type="GeneID" id="80399787"/>
<dbReference type="RefSeq" id="YP_010770458.1">
    <property type="nucleotide sequence ID" value="NC_074275.1"/>
</dbReference>
<accession>A0A8S5L3Y4</accession>
<gene>
    <name evidence="1" type="primary">SRR5466727_8_2</name>
</gene>
<evidence type="ECO:0000313" key="2">
    <source>
        <dbReference type="Proteomes" id="UP000681578"/>
    </source>
</evidence>
<dbReference type="Gene3D" id="2.40.160.220">
    <property type="match status" value="1"/>
</dbReference>
<dbReference type="Proteomes" id="UP000681578">
    <property type="component" value="Segment"/>
</dbReference>
<dbReference type="EMBL" id="BK014108">
    <property type="protein sequence ID" value="DAD52454.1"/>
    <property type="molecule type" value="Genomic_RNA"/>
</dbReference>
<keyword evidence="1" id="KW-0167">Capsid protein</keyword>
<name>A0A8S5L3Y4_9VIRU</name>
<proteinExistence type="predicted"/>
<dbReference type="GO" id="GO:0019028">
    <property type="term" value="C:viral capsid"/>
    <property type="evidence" value="ECO:0007669"/>
    <property type="project" value="UniProtKB-KW"/>
</dbReference>
<evidence type="ECO:0000313" key="1">
    <source>
        <dbReference type="EMBL" id="DAD52454.1"/>
    </source>
</evidence>
<sequence length="120" mass="12651">MALADPQSVTIDGSAISLPRIKSAGNVTTYTSADGAYTFLVRQSATKQRVRTEIRVSQTKIATDPLTALNLSVGDSVYLVVDRPLVGWTAADLKKQVDGLTAWTAASSGANLLKVLQGES</sequence>
<keyword evidence="1" id="KW-0946">Virion</keyword>